<sequence length="138" mass="14505">MTVISQAITDIAGTPEVDSIRFATYAIRESAEGTALVTTKVHTYQPDEDGVLTTGDLDPGPAKVMIGARAYAIEIPDSATPIQLWPLIEAALPVPISEEATAVRNGGGFARGQVMTAAEYSALTSVTTPDPGSMFFVY</sequence>
<name>A0A9X2J2G6_9NOCA</name>
<comment type="caution">
    <text evidence="1">The sequence shown here is derived from an EMBL/GenBank/DDBJ whole genome shotgun (WGS) entry which is preliminary data.</text>
</comment>
<protein>
    <submittedName>
        <fullName evidence="1">Uncharacterized protein</fullName>
    </submittedName>
</protein>
<gene>
    <name evidence="1" type="ORF">NDR86_31485</name>
</gene>
<dbReference type="Proteomes" id="UP001139157">
    <property type="component" value="Unassembled WGS sequence"/>
</dbReference>
<evidence type="ECO:0000313" key="1">
    <source>
        <dbReference type="EMBL" id="MCM6778016.1"/>
    </source>
</evidence>
<organism evidence="1 2">
    <name type="scientific">Nocardia pulmonis</name>
    <dbReference type="NCBI Taxonomy" id="2951408"/>
    <lineage>
        <taxon>Bacteria</taxon>
        <taxon>Bacillati</taxon>
        <taxon>Actinomycetota</taxon>
        <taxon>Actinomycetes</taxon>
        <taxon>Mycobacteriales</taxon>
        <taxon>Nocardiaceae</taxon>
        <taxon>Nocardia</taxon>
    </lineage>
</organism>
<dbReference type="RefSeq" id="WP_251917472.1">
    <property type="nucleotide sequence ID" value="NZ_JAMRXG010000018.1"/>
</dbReference>
<dbReference type="EMBL" id="JAMRXG010000018">
    <property type="protein sequence ID" value="MCM6778016.1"/>
    <property type="molecule type" value="Genomic_DNA"/>
</dbReference>
<evidence type="ECO:0000313" key="2">
    <source>
        <dbReference type="Proteomes" id="UP001139157"/>
    </source>
</evidence>
<accession>A0A9X2J2G6</accession>
<proteinExistence type="predicted"/>
<reference evidence="1" key="1">
    <citation type="submission" date="2022-06" db="EMBL/GenBank/DDBJ databases">
        <title>Novel species in genus nocardia.</title>
        <authorList>
            <person name="Li F."/>
        </authorList>
    </citation>
    <scope>NUCLEOTIDE SEQUENCE</scope>
    <source>
        <strain evidence="1">CDC141</strain>
    </source>
</reference>
<dbReference type="AlphaFoldDB" id="A0A9X2J2G6"/>
<keyword evidence="2" id="KW-1185">Reference proteome</keyword>